<dbReference type="EC" id="3.1.3.18" evidence="4"/>
<keyword evidence="5" id="KW-0378">Hydrolase</keyword>
<dbReference type="KEGG" id="nef:GP480_03790"/>
<evidence type="ECO:0000256" key="3">
    <source>
        <dbReference type="ARBA" id="ARBA00006171"/>
    </source>
</evidence>
<dbReference type="InterPro" id="IPR050155">
    <property type="entry name" value="HAD-like_hydrolase_sf"/>
</dbReference>
<dbReference type="Gene3D" id="1.10.150.730">
    <property type="match status" value="1"/>
</dbReference>
<dbReference type="GO" id="GO:0008967">
    <property type="term" value="F:phosphoglycolate phosphatase activity"/>
    <property type="evidence" value="ECO:0007669"/>
    <property type="project" value="UniProtKB-EC"/>
</dbReference>
<sequence>MNEKSNTKATVTPKAILFDWDDTIVDTRLMILNAVNKTLSYFGKPVLDKDMNAPERMDFFKQIFGEEWVFAYSIFRDHLKSENPEPLRIFPGFTSFLNLIAEKGIFTGVVSNKYNELLKKEVDSLGLTDRFNVVVGSGDTDQDKPSATPLLYALSRGNIIPSKETVLFIGNSATDMECARNAAVRGIAYRATPIAGFENIPIIRHYDQARTLIF</sequence>
<dbReference type="InterPro" id="IPR023214">
    <property type="entry name" value="HAD_sf"/>
</dbReference>
<reference evidence="5 6" key="1">
    <citation type="journal article" date="2020" name="MBio">
        <title>Erratum for Teymournejad et al., 'Isolation and Molecular Analysis of a Novel Neorickettsia Species That Causes Potomac Horse Fever'.</title>
        <authorList>
            <person name="Teymournejad O."/>
            <person name="Lin M."/>
            <person name="Bekebrede H."/>
            <person name="Kamr A."/>
            <person name="Toribio R.E."/>
            <person name="Arroyo L.G."/>
            <person name="Baird J.D."/>
            <person name="Rikihisa Y."/>
        </authorList>
    </citation>
    <scope>NUCLEOTIDE SEQUENCE [LARGE SCALE GENOMIC DNA]</scope>
    <source>
        <strain evidence="5 6">Fin17</strain>
    </source>
</reference>
<evidence type="ECO:0000256" key="1">
    <source>
        <dbReference type="ARBA" id="ARBA00000830"/>
    </source>
</evidence>
<evidence type="ECO:0000256" key="4">
    <source>
        <dbReference type="ARBA" id="ARBA00013078"/>
    </source>
</evidence>
<dbReference type="Proteomes" id="UP000464912">
    <property type="component" value="Chromosome"/>
</dbReference>
<dbReference type="AlphaFoldDB" id="A0A6P1GB32"/>
<dbReference type="InterPro" id="IPR006439">
    <property type="entry name" value="HAD-SF_hydro_IA"/>
</dbReference>
<evidence type="ECO:0000256" key="2">
    <source>
        <dbReference type="ARBA" id="ARBA00004818"/>
    </source>
</evidence>
<dbReference type="GO" id="GO:0006281">
    <property type="term" value="P:DNA repair"/>
    <property type="evidence" value="ECO:0007669"/>
    <property type="project" value="TreeGrafter"/>
</dbReference>
<dbReference type="PANTHER" id="PTHR43434:SF1">
    <property type="entry name" value="PHOSPHOGLYCOLATE PHOSPHATASE"/>
    <property type="match status" value="1"/>
</dbReference>
<dbReference type="NCBIfam" id="TIGR01549">
    <property type="entry name" value="HAD-SF-IA-v1"/>
    <property type="match status" value="1"/>
</dbReference>
<evidence type="ECO:0000313" key="5">
    <source>
        <dbReference type="EMBL" id="QHD65510.1"/>
    </source>
</evidence>
<gene>
    <name evidence="5" type="ORF">GP480_03790</name>
</gene>
<comment type="similarity">
    <text evidence="3">Belongs to the HAD-like hydrolase superfamily. CbbY/CbbZ/Gph/YieH family.</text>
</comment>
<dbReference type="SFLD" id="SFLDS00003">
    <property type="entry name" value="Haloacid_Dehalogenase"/>
    <property type="match status" value="1"/>
</dbReference>
<dbReference type="SUPFAM" id="SSF56784">
    <property type="entry name" value="HAD-like"/>
    <property type="match status" value="1"/>
</dbReference>
<comment type="pathway">
    <text evidence="2">Organic acid metabolism; glycolate biosynthesis; glycolate from 2-phosphoglycolate: step 1/1.</text>
</comment>
<dbReference type="InterPro" id="IPR041492">
    <property type="entry name" value="HAD_2"/>
</dbReference>
<dbReference type="EMBL" id="CP047224">
    <property type="protein sequence ID" value="QHD65510.1"/>
    <property type="molecule type" value="Genomic_DNA"/>
</dbReference>
<organism evidence="5 6">
    <name type="scientific">Neorickettsia findlayensis</name>
    <dbReference type="NCBI Taxonomy" id="2686014"/>
    <lineage>
        <taxon>Bacteria</taxon>
        <taxon>Pseudomonadati</taxon>
        <taxon>Pseudomonadota</taxon>
        <taxon>Alphaproteobacteria</taxon>
        <taxon>Rickettsiales</taxon>
        <taxon>Anaplasmataceae</taxon>
        <taxon>Neorickettsia</taxon>
    </lineage>
</organism>
<protein>
    <recommendedName>
        <fullName evidence="4">phosphoglycolate phosphatase</fullName>
        <ecNumber evidence="4">3.1.3.18</ecNumber>
    </recommendedName>
</protein>
<dbReference type="PANTHER" id="PTHR43434">
    <property type="entry name" value="PHOSPHOGLYCOLATE PHOSPHATASE"/>
    <property type="match status" value="1"/>
</dbReference>
<proteinExistence type="inferred from homology"/>
<dbReference type="InterPro" id="IPR036412">
    <property type="entry name" value="HAD-like_sf"/>
</dbReference>
<dbReference type="SFLD" id="SFLDG01129">
    <property type="entry name" value="C1.5:_HAD__Beta-PGM__Phosphata"/>
    <property type="match status" value="1"/>
</dbReference>
<keyword evidence="6" id="KW-1185">Reference proteome</keyword>
<dbReference type="Gene3D" id="3.40.50.1000">
    <property type="entry name" value="HAD superfamily/HAD-like"/>
    <property type="match status" value="1"/>
</dbReference>
<comment type="catalytic activity">
    <reaction evidence="1">
        <text>2-phosphoglycolate + H2O = glycolate + phosphate</text>
        <dbReference type="Rhea" id="RHEA:14369"/>
        <dbReference type="ChEBI" id="CHEBI:15377"/>
        <dbReference type="ChEBI" id="CHEBI:29805"/>
        <dbReference type="ChEBI" id="CHEBI:43474"/>
        <dbReference type="ChEBI" id="CHEBI:58033"/>
        <dbReference type="EC" id="3.1.3.18"/>
    </reaction>
</comment>
<accession>A0A6P1GB32</accession>
<evidence type="ECO:0000313" key="6">
    <source>
        <dbReference type="Proteomes" id="UP000464912"/>
    </source>
</evidence>
<reference evidence="5 6" key="2">
    <citation type="journal article" date="2020" name="MBio">
        <title>Isolation and Molecular Analysis of a Novel Neorickettsia Species That Causes Potomac Horse Fever.</title>
        <authorList>
            <person name="Teymournejad O."/>
            <person name="Lin M."/>
            <person name="Bekebrede H."/>
            <person name="Kamr A."/>
            <person name="Toribio R.E."/>
            <person name="Arroyo L.G."/>
            <person name="Baird J.D."/>
            <person name="Rikihisa Y."/>
        </authorList>
    </citation>
    <scope>NUCLEOTIDE SEQUENCE [LARGE SCALE GENOMIC DNA]</scope>
    <source>
        <strain evidence="5 6">Fin17</strain>
    </source>
</reference>
<name>A0A6P1GB32_9RICK</name>
<dbReference type="GO" id="GO:0005829">
    <property type="term" value="C:cytosol"/>
    <property type="evidence" value="ECO:0007669"/>
    <property type="project" value="TreeGrafter"/>
</dbReference>
<dbReference type="RefSeq" id="WP_160095975.1">
    <property type="nucleotide sequence ID" value="NZ_CP047224.1"/>
</dbReference>
<dbReference type="Pfam" id="PF13419">
    <property type="entry name" value="HAD_2"/>
    <property type="match status" value="1"/>
</dbReference>